<evidence type="ECO:0000256" key="5">
    <source>
        <dbReference type="ARBA" id="ARBA00022980"/>
    </source>
</evidence>
<dbReference type="Pfam" id="PF00400">
    <property type="entry name" value="WD40"/>
    <property type="match status" value="4"/>
</dbReference>
<dbReference type="PANTHER" id="PTHR47804">
    <property type="entry name" value="60S RIBOSOMAL PROTEIN L19"/>
    <property type="match status" value="1"/>
</dbReference>
<reference evidence="14 15" key="1">
    <citation type="submission" date="2016-12" db="EMBL/GenBank/DDBJ databases">
        <title>The genomes of Aspergillus section Nigri reveals drivers in fungal speciation.</title>
        <authorList>
            <consortium name="DOE Joint Genome Institute"/>
            <person name="Vesth T.C."/>
            <person name="Nybo J."/>
            <person name="Theobald S."/>
            <person name="Brandl J."/>
            <person name="Frisvad J.C."/>
            <person name="Nielsen K.F."/>
            <person name="Lyhne E.K."/>
            <person name="Kogle M.E."/>
            <person name="Kuo A."/>
            <person name="Riley R."/>
            <person name="Clum A."/>
            <person name="Nolan M."/>
            <person name="Lipzen A."/>
            <person name="Salamov A."/>
            <person name="Henrissat B."/>
            <person name="Wiebenga A."/>
            <person name="De Vries R.P."/>
            <person name="Grigoriev I.V."/>
            <person name="Mortensen U.H."/>
            <person name="Andersen M.R."/>
            <person name="Baker S.E."/>
        </authorList>
    </citation>
    <scope>NUCLEOTIDE SEQUENCE [LARGE SCALE GENOMIC DNA]</scope>
    <source>
        <strain evidence="14 15">JOP 1030-1</strain>
    </source>
</reference>
<dbReference type="InterPro" id="IPR015943">
    <property type="entry name" value="WD40/YVTN_repeat-like_dom_sf"/>
</dbReference>
<feature type="repeat" description="WD" evidence="11">
    <location>
        <begin position="220"/>
        <end position="252"/>
    </location>
</feature>
<evidence type="ECO:0000256" key="3">
    <source>
        <dbReference type="ARBA" id="ARBA00022692"/>
    </source>
</evidence>
<feature type="transmembrane region" description="Helical" evidence="12">
    <location>
        <begin position="998"/>
        <end position="1018"/>
    </location>
</feature>
<dbReference type="PROSITE" id="PS50082">
    <property type="entry name" value="WD_REPEATS_2"/>
    <property type="match status" value="4"/>
</dbReference>
<dbReference type="Pfam" id="PF01084">
    <property type="entry name" value="Ribosomal_S18"/>
    <property type="match status" value="1"/>
</dbReference>
<feature type="transmembrane region" description="Helical" evidence="12">
    <location>
        <begin position="933"/>
        <end position="954"/>
    </location>
</feature>
<evidence type="ECO:0000256" key="8">
    <source>
        <dbReference type="ARBA" id="ARBA00023274"/>
    </source>
</evidence>
<dbReference type="GO" id="GO:0005840">
    <property type="term" value="C:ribosome"/>
    <property type="evidence" value="ECO:0007669"/>
    <property type="project" value="UniProtKB-KW"/>
</dbReference>
<evidence type="ECO:0000256" key="11">
    <source>
        <dbReference type="PROSITE-ProRule" id="PRU00221"/>
    </source>
</evidence>
<accession>A0A318ZMN1</accession>
<dbReference type="OrthoDB" id="68611at2759"/>
<feature type="transmembrane region" description="Helical" evidence="12">
    <location>
        <begin position="1544"/>
        <end position="1567"/>
    </location>
</feature>
<dbReference type="Proteomes" id="UP000248349">
    <property type="component" value="Unassembled WGS sequence"/>
</dbReference>
<dbReference type="Gene3D" id="2.130.10.10">
    <property type="entry name" value="YVTN repeat-like/Quinoprotein amine dehydrogenase"/>
    <property type="match status" value="2"/>
</dbReference>
<keyword evidence="7 12" id="KW-0472">Membrane</keyword>
<dbReference type="InterPro" id="IPR001680">
    <property type="entry name" value="WD40_rpt"/>
</dbReference>
<evidence type="ECO:0000313" key="15">
    <source>
        <dbReference type="Proteomes" id="UP000248349"/>
    </source>
</evidence>
<keyword evidence="4" id="KW-0677">Repeat</keyword>
<dbReference type="Pfam" id="PF23410">
    <property type="entry name" value="Beta-prop_VPS8"/>
    <property type="match status" value="1"/>
</dbReference>
<dbReference type="GO" id="GO:0016020">
    <property type="term" value="C:membrane"/>
    <property type="evidence" value="ECO:0007669"/>
    <property type="project" value="UniProtKB-SubCell"/>
</dbReference>
<dbReference type="STRING" id="1450539.A0A318ZMN1"/>
<evidence type="ECO:0000313" key="14">
    <source>
        <dbReference type="EMBL" id="PYH47734.1"/>
    </source>
</evidence>
<dbReference type="SUPFAM" id="SSF50998">
    <property type="entry name" value="Quinoprotein alcohol dehydrogenase-like"/>
    <property type="match status" value="1"/>
</dbReference>
<keyword evidence="2 11" id="KW-0853">WD repeat</keyword>
<evidence type="ECO:0000259" key="13">
    <source>
        <dbReference type="Pfam" id="PF13515"/>
    </source>
</evidence>
<keyword evidence="15" id="KW-1185">Reference proteome</keyword>
<dbReference type="PANTHER" id="PTHR47804:SF1">
    <property type="entry name" value="DUF2421 DOMAIN-CONTAINING PROTEIN"/>
    <property type="match status" value="1"/>
</dbReference>
<evidence type="ECO:0000256" key="2">
    <source>
        <dbReference type="ARBA" id="ARBA00022574"/>
    </source>
</evidence>
<feature type="repeat" description="WD" evidence="11">
    <location>
        <begin position="698"/>
        <end position="731"/>
    </location>
</feature>
<dbReference type="InterPro" id="IPR001648">
    <property type="entry name" value="Ribosomal_bS18"/>
</dbReference>
<evidence type="ECO:0000256" key="9">
    <source>
        <dbReference type="ARBA" id="ARBA00035264"/>
    </source>
</evidence>
<dbReference type="FunFam" id="2.130.10.10:FF:000102">
    <property type="entry name" value="Actin-interacting protein 1"/>
    <property type="match status" value="1"/>
</dbReference>
<feature type="domain" description="Integral membrane bound transporter" evidence="13">
    <location>
        <begin position="1426"/>
        <end position="1562"/>
    </location>
</feature>
<keyword evidence="3 12" id="KW-0812">Transmembrane</keyword>
<evidence type="ECO:0000256" key="12">
    <source>
        <dbReference type="SAM" id="Phobius"/>
    </source>
</evidence>
<dbReference type="SMART" id="SM00320">
    <property type="entry name" value="WD40"/>
    <property type="match status" value="11"/>
</dbReference>
<dbReference type="RefSeq" id="XP_025433716.1">
    <property type="nucleotide sequence ID" value="XM_025579034.1"/>
</dbReference>
<dbReference type="GO" id="GO:0030029">
    <property type="term" value="P:actin filament-based process"/>
    <property type="evidence" value="ECO:0007669"/>
    <property type="project" value="UniProtKB-ARBA"/>
</dbReference>
<gene>
    <name evidence="14" type="ORF">BP01DRAFT_414060</name>
</gene>
<dbReference type="GO" id="GO:0006412">
    <property type="term" value="P:translation"/>
    <property type="evidence" value="ECO:0007669"/>
    <property type="project" value="InterPro"/>
</dbReference>
<comment type="subcellular location">
    <subcellularLocation>
        <location evidence="1">Membrane</location>
        <topology evidence="1">Multi-pass membrane protein</topology>
    </subcellularLocation>
</comment>
<protein>
    <recommendedName>
        <fullName evidence="9">Small ribosomal subunit protein bS18m</fullName>
    </recommendedName>
</protein>
<name>A0A318ZMN1_9EURO</name>
<keyword evidence="8" id="KW-0687">Ribonucleoprotein</keyword>
<evidence type="ECO:0000256" key="4">
    <source>
        <dbReference type="ARBA" id="ARBA00022737"/>
    </source>
</evidence>
<dbReference type="InterPro" id="IPR052430">
    <property type="entry name" value="IVT-Associated"/>
</dbReference>
<feature type="transmembrane region" description="Helical" evidence="12">
    <location>
        <begin position="854"/>
        <end position="872"/>
    </location>
</feature>
<dbReference type="SUPFAM" id="SSF101908">
    <property type="entry name" value="Putative isomerase YbhE"/>
    <property type="match status" value="1"/>
</dbReference>
<dbReference type="FunFam" id="2.130.10.10:FF:000167">
    <property type="entry name" value="Actin-interacting protein 1"/>
    <property type="match status" value="1"/>
</dbReference>
<feature type="transmembrane region" description="Helical" evidence="12">
    <location>
        <begin position="1456"/>
        <end position="1474"/>
    </location>
</feature>
<proteinExistence type="inferred from homology"/>
<dbReference type="GeneID" id="37080263"/>
<feature type="transmembrane region" description="Helical" evidence="12">
    <location>
        <begin position="961"/>
        <end position="978"/>
    </location>
</feature>
<keyword evidence="6 12" id="KW-1133">Transmembrane helix</keyword>
<evidence type="ECO:0000256" key="10">
    <source>
        <dbReference type="ARBA" id="ARBA00038366"/>
    </source>
</evidence>
<dbReference type="GO" id="GO:1990904">
    <property type="term" value="C:ribonucleoprotein complex"/>
    <property type="evidence" value="ECO:0007669"/>
    <property type="project" value="UniProtKB-KW"/>
</dbReference>
<evidence type="ECO:0000256" key="7">
    <source>
        <dbReference type="ARBA" id="ARBA00023136"/>
    </source>
</evidence>
<evidence type="ECO:0000256" key="6">
    <source>
        <dbReference type="ARBA" id="ARBA00022989"/>
    </source>
</evidence>
<dbReference type="PROSITE" id="PS50294">
    <property type="entry name" value="WD_REPEATS_REGION"/>
    <property type="match status" value="3"/>
</dbReference>
<feature type="transmembrane region" description="Helical" evidence="12">
    <location>
        <begin position="900"/>
        <end position="921"/>
    </location>
</feature>
<feature type="repeat" description="WD" evidence="11">
    <location>
        <begin position="395"/>
        <end position="436"/>
    </location>
</feature>
<dbReference type="GO" id="GO:0003779">
    <property type="term" value="F:actin binding"/>
    <property type="evidence" value="ECO:0007669"/>
    <property type="project" value="UniProtKB-ARBA"/>
</dbReference>
<dbReference type="FunFam" id="4.10.640.10:FF:000013">
    <property type="entry name" value="37S ribosomal protein S18"/>
    <property type="match status" value="1"/>
</dbReference>
<dbReference type="InterPro" id="IPR011047">
    <property type="entry name" value="Quinoprotein_ADH-like_sf"/>
</dbReference>
<dbReference type="InterPro" id="IPR036870">
    <property type="entry name" value="Ribosomal_bS18_sf"/>
</dbReference>
<dbReference type="SUPFAM" id="SSF46911">
    <property type="entry name" value="Ribosomal protein S18"/>
    <property type="match status" value="1"/>
</dbReference>
<keyword evidence="5" id="KW-0689">Ribosomal protein</keyword>
<dbReference type="Pfam" id="PF13515">
    <property type="entry name" value="FUSC_2"/>
    <property type="match status" value="1"/>
</dbReference>
<dbReference type="GO" id="GO:0003735">
    <property type="term" value="F:structural constituent of ribosome"/>
    <property type="evidence" value="ECO:0007669"/>
    <property type="project" value="InterPro"/>
</dbReference>
<sequence>MALPLFSWSQLRIVGSTLSAVSARRWNSTAASSAASTAERSFQLSTDHHVSRPRLRRATRRAAFDEQKTAHESRPLEKFQSRRWQAGDIYAPHDLSPAQMREWGEPRSPPTDIFVSLNLNPLSLYKNFSIMSEYMSPMGRIKHRRDTGLRPVNQRKMSKAIRRAIGLGLMPKSIWAANPTTTRGQPTQLSSDAKGERLAYAANKSIFLRSIDNPAIARQYTEHKAQTTVARFSPSGFYVASGDATGIVRVWDCVGDGITKGEYSIVNGRINDLAWDGDSQRIIAVGDGKQRYGHCITWDSGNTVGEIYGHTQQINSVSIKQQRPLRAAAAGDDKNLVFYHGAPFKFNTGIRDKHINYIYGVGFSPDGSTLVSVGADRKIWLYDGKTGEPRSQIGDGEHKGSIFAVSWAKDSRKFVTASADRTVKIWDVEAGKVTQSWELGEEGASNIRDQQVGVVWPPARSDNLLISLSLSGDLNYLVEGTPKPRQIIQGHQKNITSLVQFSSGSDTETLWSGSFDGRVCHWDLPTGCAEEVEGDGHTAYIAGLAPTREGTGRIYSVAWDDTIRSVDLGAKTYTGISAKLSGQPKGIATAKDKIVVGTTESVEIYHDGQKSAEFKPQFAVTTVAAHGSLAAIGGEDSSVLICDISAQGLTPKTEFKASRNAISALAFSVDGSLLAVGDTRGRVLVYQATDGQLVTDRWTAHTSRVTSIAWNEDNTHVVSGGLDTNIFVWSLTKPGDWLQVSNAHREGVNGVTWIAGGSKVASAGADAAIKLRYATFVLPRTGQRLKGLIHLRNPGSGLNGSSEDEERRALLSGEIVTSHSRLPARLWGKVKKIGPQAHGFLSSELGIGVLKCSLAYLLGSLATFVPAISSFLGHQDGKHMVATVTVYFHPARSQGSMYKALICAFAAFLYAALVSVTSMFVSRFFQDTLGMFLLGHAVVLIVFCGGGLGFIGWTKQRLGDPLVNVACSLASLSTITVLTKEGAVQSGDLSFAKISQVLKMVVMGVTASMAVSFLIFPISARRQLRSNLTTVTETLATMLALITESFLSGSEEELQTAEFRETAARHKKAYGQLDKLVREAKMEHFVVGTEKEYRLEKTLVRWVQDITHNLGGLRSAAHLQFQLLKQTKAVETAYQGPEDLNFGLGSLPLPSPWSLQEDRPLLEPIYERPEEELLEATAGAGYDACAENGVSTGEGQILHPADIFAIFISHLGPSMRSLAFTLKEIFRDIPFKPENDYRVSINSRYRSSLDRALELYRDSREEALKTIYRQREVLGIQTLAVEADLEEVSASCGHFSFSLLEFGEQLKELLAILDELQLENEERPNGRSWNWLKIWRWTSDLTTKEERLDVTLEQAQLGDTSIPKPLGSSALSSNAIATSPAKQRLGYRLWRSLGVFRRDDTKFAIKVGTGAALYALPAFVPSTRPVYGHWRGEWGLLSYMLVCSMTIGASNTTGYARFLGTCLGAGCAILSWYVTGGNVFGLAFLGLLMASWNFYIIIVRGQGPMGRFIMLTYNLSVLYAYSLAQREGRNDQDEGGDSPIITEIALHRVVAVLSGCLWGIIITRMIWPISARERLKDGLSLLWLRLSLIWKRGPLSTMANPQESAGFMSAREKLEVERFLSHLESLQVSARSEFELREAFPDASYGNILRRTRSMVDAFVAINLELLKNMTASEGELSILRYTVKERQQLSYRISHLLTVMASSMKLEYPLSDALPNVEHARDRLLARLFHYRKDPEASRTSTDEDYALLYAYVLVVGQLSCEIEAILQEIGHLFGVLDEDAVKLYA</sequence>
<evidence type="ECO:0000256" key="1">
    <source>
        <dbReference type="ARBA" id="ARBA00004141"/>
    </source>
</evidence>
<feature type="transmembrane region" description="Helical" evidence="12">
    <location>
        <begin position="1480"/>
        <end position="1498"/>
    </location>
</feature>
<organism evidence="14 15">
    <name type="scientific">Aspergillus saccharolyticus JOP 1030-1</name>
    <dbReference type="NCBI Taxonomy" id="1450539"/>
    <lineage>
        <taxon>Eukaryota</taxon>
        <taxon>Fungi</taxon>
        <taxon>Dikarya</taxon>
        <taxon>Ascomycota</taxon>
        <taxon>Pezizomycotina</taxon>
        <taxon>Eurotiomycetes</taxon>
        <taxon>Eurotiomycetidae</taxon>
        <taxon>Eurotiales</taxon>
        <taxon>Aspergillaceae</taxon>
        <taxon>Aspergillus</taxon>
        <taxon>Aspergillus subgen. Circumdati</taxon>
    </lineage>
</organism>
<dbReference type="Gene3D" id="4.10.640.10">
    <property type="entry name" value="Ribosomal protein S18"/>
    <property type="match status" value="1"/>
</dbReference>
<dbReference type="CDD" id="cd00200">
    <property type="entry name" value="WD40"/>
    <property type="match status" value="1"/>
</dbReference>
<dbReference type="InterPro" id="IPR049453">
    <property type="entry name" value="Memb_transporter_dom"/>
</dbReference>
<dbReference type="EMBL" id="KZ821223">
    <property type="protein sequence ID" value="PYH47734.1"/>
    <property type="molecule type" value="Genomic_DNA"/>
</dbReference>
<comment type="similarity">
    <text evidence="10">Belongs to the WD repeat AIP1 family.</text>
</comment>
<feature type="repeat" description="WD" evidence="11">
    <location>
        <begin position="351"/>
        <end position="392"/>
    </location>
</feature>